<dbReference type="Pfam" id="PF03787">
    <property type="entry name" value="RAMPs"/>
    <property type="match status" value="1"/>
</dbReference>
<feature type="region of interest" description="Disordered" evidence="2">
    <location>
        <begin position="358"/>
        <end position="378"/>
    </location>
</feature>
<evidence type="ECO:0000256" key="2">
    <source>
        <dbReference type="SAM" id="MobiDB-lite"/>
    </source>
</evidence>
<dbReference type="InterPro" id="IPR007522">
    <property type="entry name" value="CRISPR-assoc_prot_TM1795"/>
</dbReference>
<evidence type="ECO:0000313" key="5">
    <source>
        <dbReference type="Proteomes" id="UP000035054"/>
    </source>
</evidence>
<keyword evidence="1" id="KW-0051">Antiviral defense</keyword>
<dbReference type="EMBL" id="JXUO01000310">
    <property type="protein sequence ID" value="KKZ10634.1"/>
    <property type="molecule type" value="Genomic_DNA"/>
</dbReference>
<evidence type="ECO:0000259" key="3">
    <source>
        <dbReference type="Pfam" id="PF03787"/>
    </source>
</evidence>
<dbReference type="GO" id="GO:0051607">
    <property type="term" value="P:defense response to virus"/>
    <property type="evidence" value="ECO:0007669"/>
    <property type="project" value="UniProtKB-KW"/>
</dbReference>
<dbReference type="InterPro" id="IPR005537">
    <property type="entry name" value="RAMP_III_fam"/>
</dbReference>
<dbReference type="AlphaFoldDB" id="A0A6N3X2E5"/>
<comment type="caution">
    <text evidence="4">The sequence shown here is derived from an EMBL/GenBank/DDBJ whole genome shotgun (WGS) entry which is preliminary data.</text>
</comment>
<feature type="domain" description="CRISPR type III-associated protein" evidence="3">
    <location>
        <begin position="8"/>
        <end position="185"/>
    </location>
</feature>
<proteinExistence type="predicted"/>
<evidence type="ECO:0000256" key="1">
    <source>
        <dbReference type="ARBA" id="ARBA00023118"/>
    </source>
</evidence>
<gene>
    <name evidence="4" type="ORF">TH68_10125</name>
</gene>
<reference evidence="4 5" key="1">
    <citation type="submission" date="2015-01" db="EMBL/GenBank/DDBJ databases">
        <title>Lifestyle Evolution in Cyanobacterial Symbionts of Sponges.</title>
        <authorList>
            <person name="Burgsdorf I."/>
            <person name="Slaby B.M."/>
            <person name="Handley K.M."/>
            <person name="Haber M."/>
            <person name="Blom J."/>
            <person name="Marshall C.W."/>
            <person name="Gilbert J.A."/>
            <person name="Hentschel U."/>
            <person name="Steindler L."/>
        </authorList>
    </citation>
    <scope>NUCLEOTIDE SEQUENCE [LARGE SCALE GENOMIC DNA]</scope>
    <source>
        <strain evidence="4">142</strain>
    </source>
</reference>
<sequence length="378" mass="42476">MNIEVTYRLSTPLFCSGADPDQPEFRLPSFKGVLRYWWRGLAWSRYGGNLQAIKQAEDTLFGGANVGQSRVSMMLLSQIEAERQSLRKVKEVLTIRRQAIGNGTVVGEGARYLGYGVMEAFESRKKGTQAGQLTRACLLAPLDFTIQLRVRNSRETDLNLLEDALIALGTIGGIGAKSRKGYGSLVLQSLRIDKQERWTAPQSIDDMSQAVRRQFSKYCNKSALPEFTAFSSGVRHVLLSSNENEALKLLDLVGRELVRYRSWGRGGKLFSNQEESEKNFKDDHDLMKQPARNRKNHPHRIAFGLPHNYGSKRWEEVSPWDNLDRRASPLFIHIHECGDKPVAVLSFLPAQFLPQSNGKSPCISVGGQKVAQKPEDEL</sequence>
<name>A0A6N3X2E5_9SYNE</name>
<dbReference type="NCBIfam" id="TIGR01894">
    <property type="entry name" value="cas_TM1795_cmr1"/>
    <property type="match status" value="1"/>
</dbReference>
<accession>A0A6N3X2E5</accession>
<evidence type="ECO:0000313" key="4">
    <source>
        <dbReference type="EMBL" id="KKZ10634.1"/>
    </source>
</evidence>
<protein>
    <recommendedName>
        <fullName evidence="3">CRISPR type III-associated protein domain-containing protein</fullName>
    </recommendedName>
</protein>
<dbReference type="Proteomes" id="UP000035054">
    <property type="component" value="Unassembled WGS sequence"/>
</dbReference>
<organism evidence="4 5">
    <name type="scientific">Candidatus Synechococcus spongiarum 142</name>
    <dbReference type="NCBI Taxonomy" id="1608213"/>
    <lineage>
        <taxon>Bacteria</taxon>
        <taxon>Bacillati</taxon>
        <taxon>Cyanobacteriota</taxon>
        <taxon>Cyanophyceae</taxon>
        <taxon>Synechococcales</taxon>
        <taxon>Synechococcaceae</taxon>
        <taxon>Synechococcus</taxon>
    </lineage>
</organism>
<feature type="non-terminal residue" evidence="4">
    <location>
        <position position="378"/>
    </location>
</feature>